<dbReference type="SMART" id="SM00342">
    <property type="entry name" value="HTH_ARAC"/>
    <property type="match status" value="1"/>
</dbReference>
<dbReference type="PANTHER" id="PTHR43280:SF32">
    <property type="entry name" value="TRANSCRIPTIONAL REGULATORY PROTEIN"/>
    <property type="match status" value="1"/>
</dbReference>
<dbReference type="InterPro" id="IPR018060">
    <property type="entry name" value="HTH_AraC"/>
</dbReference>
<evidence type="ECO:0000259" key="5">
    <source>
        <dbReference type="PROSITE" id="PS01124"/>
    </source>
</evidence>
<dbReference type="PANTHER" id="PTHR43280">
    <property type="entry name" value="ARAC-FAMILY TRANSCRIPTIONAL REGULATOR"/>
    <property type="match status" value="1"/>
</dbReference>
<dbReference type="RefSeq" id="WP_181071792.1">
    <property type="nucleotide sequence ID" value="NZ_JAAMRF010000007.1"/>
</dbReference>
<proteinExistence type="predicted"/>
<dbReference type="EMBL" id="JAAMRF010000007">
    <property type="protein sequence ID" value="MBA1274748.1"/>
    <property type="molecule type" value="Genomic_DNA"/>
</dbReference>
<reference evidence="6 7" key="1">
    <citation type="submission" date="2020-02" db="EMBL/GenBank/DDBJ databases">
        <title>Synteny-based analysis reveals conserved mechanism for high triclosan tolerance in Pseudomonas, as well as instances of horizontal transfer.</title>
        <authorList>
            <person name="Mcfarland A.G."/>
            <person name="Bertucci H.K."/>
            <person name="Litmann E."/>
            <person name="Shen J."/>
            <person name="Huttenhower C."/>
            <person name="Hartmann E.M."/>
        </authorList>
    </citation>
    <scope>NUCLEOTIDE SEQUENCE [LARGE SCALE GENOMIC DNA]</scope>
    <source>
        <strain evidence="6 7">115A1</strain>
    </source>
</reference>
<dbReference type="InterPro" id="IPR047264">
    <property type="entry name" value="Cupin_HpaA-like_N"/>
</dbReference>
<dbReference type="Pfam" id="PF02311">
    <property type="entry name" value="AraC_binding"/>
    <property type="match status" value="1"/>
</dbReference>
<dbReference type="InterPro" id="IPR014710">
    <property type="entry name" value="RmlC-like_jellyroll"/>
</dbReference>
<comment type="caution">
    <text evidence="6">The sequence shown here is derived from an EMBL/GenBank/DDBJ whole genome shotgun (WGS) entry which is preliminary data.</text>
</comment>
<dbReference type="SUPFAM" id="SSF46689">
    <property type="entry name" value="Homeodomain-like"/>
    <property type="match status" value="1"/>
</dbReference>
<gene>
    <name evidence="6" type="ORF">G7026_15435</name>
</gene>
<protein>
    <submittedName>
        <fullName evidence="6">Helix-turn-helix domain-containing protein</fullName>
    </submittedName>
</protein>
<evidence type="ECO:0000313" key="7">
    <source>
        <dbReference type="Proteomes" id="UP000786387"/>
    </source>
</evidence>
<dbReference type="Pfam" id="PF12833">
    <property type="entry name" value="HTH_18"/>
    <property type="match status" value="1"/>
</dbReference>
<name>A0ABR5Z3G6_9GAMM</name>
<dbReference type="Gene3D" id="1.10.10.60">
    <property type="entry name" value="Homeodomain-like"/>
    <property type="match status" value="1"/>
</dbReference>
<organism evidence="6 7">
    <name type="scientific">Stutzerimonas azotifigens</name>
    <dbReference type="NCBI Taxonomy" id="291995"/>
    <lineage>
        <taxon>Bacteria</taxon>
        <taxon>Pseudomonadati</taxon>
        <taxon>Pseudomonadota</taxon>
        <taxon>Gammaproteobacteria</taxon>
        <taxon>Pseudomonadales</taxon>
        <taxon>Pseudomonadaceae</taxon>
        <taxon>Stutzerimonas</taxon>
    </lineage>
</organism>
<dbReference type="InterPro" id="IPR020449">
    <property type="entry name" value="Tscrpt_reg_AraC-type_HTH"/>
</dbReference>
<dbReference type="InterPro" id="IPR003313">
    <property type="entry name" value="AraC-bd"/>
</dbReference>
<keyword evidence="7" id="KW-1185">Reference proteome</keyword>
<dbReference type="Proteomes" id="UP000786387">
    <property type="component" value="Unassembled WGS sequence"/>
</dbReference>
<keyword evidence="4" id="KW-0804">Transcription</keyword>
<keyword evidence="1" id="KW-0805">Transcription regulation</keyword>
<evidence type="ECO:0000313" key="6">
    <source>
        <dbReference type="EMBL" id="MBA1274748.1"/>
    </source>
</evidence>
<evidence type="ECO:0000256" key="2">
    <source>
        <dbReference type="ARBA" id="ARBA00023125"/>
    </source>
</evidence>
<dbReference type="PRINTS" id="PR00032">
    <property type="entry name" value="HTHARAC"/>
</dbReference>
<evidence type="ECO:0000256" key="1">
    <source>
        <dbReference type="ARBA" id="ARBA00023015"/>
    </source>
</evidence>
<dbReference type="InterPro" id="IPR009057">
    <property type="entry name" value="Homeodomain-like_sf"/>
</dbReference>
<dbReference type="PROSITE" id="PS01124">
    <property type="entry name" value="HTH_ARAC_FAMILY_2"/>
    <property type="match status" value="1"/>
</dbReference>
<dbReference type="InterPro" id="IPR011051">
    <property type="entry name" value="RmlC_Cupin_sf"/>
</dbReference>
<keyword evidence="2" id="KW-0238">DNA-binding</keyword>
<sequence length="296" mass="33129">MASQGVPVFKLYGEQLDWPTEDLLHCESIPQRSSQHGWEIKPHRHGDLLQLLYVQQGQANVEIEGRRHRIERPALQVVPPLAIHGFRFSADIQGYVVTLSAPLLESLRGSLDGAMGFASQPACHLLGDDQVQLDLLLAALQREYQQRAPGRDLSLRSLVTLLMVWVARQGVSEPAGRRGTLPRGHGLLAQFGALVEAHYREHWGIERYARELDISAAHLNGLCRRLAGQSALQVVHQRLLLEAKRDLIYTAMTVNQISDYLGFSEPAYFSRYFRRLTGQSPNAFRKVAMPGQSIGS</sequence>
<dbReference type="SUPFAM" id="SSF51182">
    <property type="entry name" value="RmlC-like cupins"/>
    <property type="match status" value="1"/>
</dbReference>
<evidence type="ECO:0000256" key="3">
    <source>
        <dbReference type="ARBA" id="ARBA00023159"/>
    </source>
</evidence>
<evidence type="ECO:0000256" key="4">
    <source>
        <dbReference type="ARBA" id="ARBA00023163"/>
    </source>
</evidence>
<dbReference type="CDD" id="cd06999">
    <property type="entry name" value="cupin_HpaA-like_N"/>
    <property type="match status" value="1"/>
</dbReference>
<feature type="domain" description="HTH araC/xylS-type" evidence="5">
    <location>
        <begin position="189"/>
        <end position="287"/>
    </location>
</feature>
<accession>A0ABR5Z3G6</accession>
<dbReference type="Gene3D" id="2.60.120.10">
    <property type="entry name" value="Jelly Rolls"/>
    <property type="match status" value="1"/>
</dbReference>
<keyword evidence="3" id="KW-0010">Activator</keyword>